<dbReference type="InterPro" id="IPR028889">
    <property type="entry name" value="USP"/>
</dbReference>
<dbReference type="InterPro" id="IPR050164">
    <property type="entry name" value="Peptidase_C19"/>
</dbReference>
<comment type="catalytic activity">
    <reaction evidence="1">
        <text>Thiol-dependent hydrolysis of ester, thioester, amide, peptide and isopeptide bonds formed by the C-terminal Gly of ubiquitin (a 76-residue protein attached to proteins as an intracellular targeting signal).</text>
        <dbReference type="EC" id="3.4.19.12"/>
    </reaction>
</comment>
<evidence type="ECO:0000256" key="3">
    <source>
        <dbReference type="ARBA" id="ARBA00012759"/>
    </source>
</evidence>
<dbReference type="EC" id="3.4.19.12" evidence="3"/>
<dbReference type="PANTHER" id="PTHR24006">
    <property type="entry name" value="UBIQUITIN CARBOXYL-TERMINAL HYDROLASE"/>
    <property type="match status" value="1"/>
</dbReference>
<dbReference type="InterPro" id="IPR038765">
    <property type="entry name" value="Papain-like_cys_pep_sf"/>
</dbReference>
<keyword evidence="6" id="KW-0378">Hydrolase</keyword>
<comment type="similarity">
    <text evidence="2">Belongs to the peptidase C19 family.</text>
</comment>
<proteinExistence type="inferred from homology"/>
<evidence type="ECO:0000256" key="4">
    <source>
        <dbReference type="ARBA" id="ARBA00022670"/>
    </source>
</evidence>
<dbReference type="GO" id="GO:0006508">
    <property type="term" value="P:proteolysis"/>
    <property type="evidence" value="ECO:0007669"/>
    <property type="project" value="UniProtKB-KW"/>
</dbReference>
<sequence length="626" mass="68488">MCAPKVMEAQWISVTAGRLDPSGLRFSSSAVVPILCAGPLWSQHDDFPTVYDKMVYPAPISPKKGKKVFPNRDKECAFCVLERQIVRQLRAEAGALDSPGKVIRSLPLFAEHFRWGRQEDAHEFLRYVIDACHTACLRIRKRLPVATANGDCGPEEGRGQGGCMVMRETFGGALLSQVKCLVCKGESNKTDEIMDLSLDLLGTSSVGDALTCFFKPEVLEGANKYSCERCKKLTSARKQMFILKAPKVLVIQLKRFDGIHGGKINRNIEFKEGLVLSDFMYDKNQDPQPVYNLFGSIVHSGFSQDSGHYYAYVKDATGRWYCCNDSHVSLSNSQDVLTEKVYILFYILSSKTQKNSTNGYSSSAVKSSNTNGNGISSAACSEPLKIPLVKQNGSCSTKGTEKVASNGKPHPVLRKLEVNEATTLVESNGCGPAKSAEPSEGYANGSISCDKLDADSQRMLQGTDGNGDPVHFVGLQETSGAKATCAEKPPEQPSSVVTSTLDKSICSSEKGPKSSVLHPEVSADSVKAVVASAKDLKHHLEEGKFKEMLAESASSELRSSAWADDVCNFMRSAKRRCIQNTGTSQDSEAIRKQLISDSGRVFRSKIPELLREDLIQSLRSYFEDKF</sequence>
<protein>
    <recommendedName>
        <fullName evidence="3">ubiquitinyl hydrolase 1</fullName>
        <ecNumber evidence="3">3.4.19.12</ecNumber>
    </recommendedName>
</protein>
<dbReference type="Pfam" id="PF00443">
    <property type="entry name" value="UCH"/>
    <property type="match status" value="1"/>
</dbReference>
<evidence type="ECO:0000256" key="2">
    <source>
        <dbReference type="ARBA" id="ARBA00009085"/>
    </source>
</evidence>
<dbReference type="EnsemblPlants" id="EMT19846">
    <property type="protein sequence ID" value="EMT19846"/>
    <property type="gene ID" value="F775_00989"/>
</dbReference>
<keyword evidence="5" id="KW-0833">Ubl conjugation pathway</keyword>
<dbReference type="InterPro" id="IPR001394">
    <property type="entry name" value="Peptidase_C19_UCH"/>
</dbReference>
<dbReference type="Gene3D" id="3.90.70.10">
    <property type="entry name" value="Cysteine proteinases"/>
    <property type="match status" value="1"/>
</dbReference>
<dbReference type="PROSITE" id="PS50235">
    <property type="entry name" value="USP_3"/>
    <property type="match status" value="1"/>
</dbReference>
<evidence type="ECO:0000256" key="7">
    <source>
        <dbReference type="ARBA" id="ARBA00022807"/>
    </source>
</evidence>
<accession>R7WBP0</accession>
<feature type="compositionally biased region" description="Polar residues" evidence="8">
    <location>
        <begin position="493"/>
        <end position="503"/>
    </location>
</feature>
<evidence type="ECO:0000256" key="8">
    <source>
        <dbReference type="SAM" id="MobiDB-lite"/>
    </source>
</evidence>
<keyword evidence="4" id="KW-0645">Protease</keyword>
<feature type="domain" description="USP" evidence="9">
    <location>
        <begin position="41"/>
        <end position="349"/>
    </location>
</feature>
<dbReference type="SUPFAM" id="SSF54001">
    <property type="entry name" value="Cysteine proteinases"/>
    <property type="match status" value="1"/>
</dbReference>
<evidence type="ECO:0000259" key="9">
    <source>
        <dbReference type="PROSITE" id="PS50235"/>
    </source>
</evidence>
<dbReference type="PANTHER" id="PTHR24006:SF758">
    <property type="entry name" value="UBIQUITIN CARBOXYL-TERMINAL HYDROLASE 36"/>
    <property type="match status" value="1"/>
</dbReference>
<dbReference type="GO" id="GO:0004843">
    <property type="term" value="F:cysteine-type deubiquitinase activity"/>
    <property type="evidence" value="ECO:0007669"/>
    <property type="project" value="UniProtKB-EC"/>
</dbReference>
<evidence type="ECO:0000256" key="6">
    <source>
        <dbReference type="ARBA" id="ARBA00022801"/>
    </source>
</evidence>
<keyword evidence="7" id="KW-0788">Thiol protease</keyword>
<evidence type="ECO:0000313" key="10">
    <source>
        <dbReference type="EnsemblPlants" id="EMT19846"/>
    </source>
</evidence>
<reference evidence="10" key="1">
    <citation type="submission" date="2015-06" db="UniProtKB">
        <authorList>
            <consortium name="EnsemblPlants"/>
        </authorList>
    </citation>
    <scope>IDENTIFICATION</scope>
</reference>
<dbReference type="GO" id="GO:0005829">
    <property type="term" value="C:cytosol"/>
    <property type="evidence" value="ECO:0007669"/>
    <property type="project" value="TreeGrafter"/>
</dbReference>
<dbReference type="GO" id="GO:0005634">
    <property type="term" value="C:nucleus"/>
    <property type="evidence" value="ECO:0007669"/>
    <property type="project" value="TreeGrafter"/>
</dbReference>
<name>R7WBP0_AEGTA</name>
<dbReference type="AlphaFoldDB" id="R7WBP0"/>
<evidence type="ECO:0000256" key="1">
    <source>
        <dbReference type="ARBA" id="ARBA00000707"/>
    </source>
</evidence>
<evidence type="ECO:0000256" key="5">
    <source>
        <dbReference type="ARBA" id="ARBA00022786"/>
    </source>
</evidence>
<organism evidence="10">
    <name type="scientific">Aegilops tauschii</name>
    <name type="common">Tausch's goatgrass</name>
    <name type="synonym">Aegilops squarrosa</name>
    <dbReference type="NCBI Taxonomy" id="37682"/>
    <lineage>
        <taxon>Eukaryota</taxon>
        <taxon>Viridiplantae</taxon>
        <taxon>Streptophyta</taxon>
        <taxon>Embryophyta</taxon>
        <taxon>Tracheophyta</taxon>
        <taxon>Spermatophyta</taxon>
        <taxon>Magnoliopsida</taxon>
        <taxon>Liliopsida</taxon>
        <taxon>Poales</taxon>
        <taxon>Poaceae</taxon>
        <taxon>BOP clade</taxon>
        <taxon>Pooideae</taxon>
        <taxon>Triticodae</taxon>
        <taxon>Triticeae</taxon>
        <taxon>Triticinae</taxon>
        <taxon>Aegilops</taxon>
    </lineage>
</organism>
<feature type="region of interest" description="Disordered" evidence="8">
    <location>
        <begin position="481"/>
        <end position="503"/>
    </location>
</feature>
<dbReference type="GO" id="GO:0016579">
    <property type="term" value="P:protein deubiquitination"/>
    <property type="evidence" value="ECO:0007669"/>
    <property type="project" value="InterPro"/>
</dbReference>